<dbReference type="Gene3D" id="3.30.1370.110">
    <property type="match status" value="1"/>
</dbReference>
<keyword evidence="7 9" id="KW-0694">RNA-binding</keyword>
<evidence type="ECO:0000256" key="8">
    <source>
        <dbReference type="ARBA" id="ARBA00023125"/>
    </source>
</evidence>
<reference evidence="12 13" key="1">
    <citation type="submission" date="2014-08" db="EMBL/GenBank/DDBJ databases">
        <title>Porphyromonas gulae strain:COT-052_OH3439 Genome sequencing.</title>
        <authorList>
            <person name="Wallis C."/>
            <person name="Deusch O."/>
            <person name="O'Flynn C."/>
            <person name="Davis I."/>
            <person name="Jospin G."/>
            <person name="Darling A.E."/>
            <person name="Coil D.A."/>
            <person name="Alexiev A."/>
            <person name="Horsfall A."/>
            <person name="Kirkwood N."/>
            <person name="Harris S."/>
            <person name="Eisen J.A."/>
        </authorList>
    </citation>
    <scope>NUCLEOTIDE SEQUENCE [LARGE SCALE GENOMIC DNA]</scope>
    <source>
        <strain evidence="13">COT-052 OH3439</strain>
    </source>
</reference>
<evidence type="ECO:0000256" key="1">
    <source>
        <dbReference type="ARBA" id="ARBA00022722"/>
    </source>
</evidence>
<dbReference type="PANTHER" id="PTHR48466">
    <property type="entry name" value="OS10G0509000 PROTEIN-RELATED"/>
    <property type="match status" value="1"/>
</dbReference>
<dbReference type="Gene3D" id="3.40.50.300">
    <property type="entry name" value="P-loop containing nucleotide triphosphate hydrolases"/>
    <property type="match status" value="1"/>
</dbReference>
<dbReference type="GO" id="GO:0140664">
    <property type="term" value="F:ATP-dependent DNA damage sensor activity"/>
    <property type="evidence" value="ECO:0007669"/>
    <property type="project" value="InterPro"/>
</dbReference>
<evidence type="ECO:0000313" key="12">
    <source>
        <dbReference type="EMBL" id="KGN84557.1"/>
    </source>
</evidence>
<keyword evidence="1 9" id="KW-0540">Nuclease</keyword>
<keyword evidence="6 9" id="KW-0067">ATP-binding</keyword>
<dbReference type="PIRSF" id="PIRSF005814">
    <property type="entry name" value="MutS_YshD"/>
    <property type="match status" value="1"/>
</dbReference>
<comment type="function">
    <text evidence="9">Acts as a ribosome collision sensor, splitting the ribosome into its 2 subunits. Detects stalled/collided 70S ribosomes which it binds and splits by an ATP-hydrolysis driven conformational change. Acts upstream of the ribosome quality control system (RQC), a ribosome-associated complex that mediates the extraction of incompletely synthesized nascent chains from stalled ribosomes and their subsequent degradation. Probably generates substrates for RQC.</text>
</comment>
<sequence length="840" mass="95333">MIRMETYPHNFEEKVGFDEIRRLLIGHCHSPMGSDRVVQMHALARHDEVSRLLVETEEMQIILREEDLFPDLRLADVREALNRIRPAGTYLEERELLDVATALRTIEALIRFFHVGEEEEAKDTPYPHLQALLSEAVAFPDLEKRISSLFDRFGKMKDNASPELMNIRRELSSIEKNISRTLQGILRLAQSEGWVDQGVQPSVRDGRLVIPVPPAHKRKVRGIVHDESGTGKTVFIEPAEIVEANNRIRELEAAERREIIRILIEVCNALRPHIHDLIDCYEWIGLFDFISAKARLSVEWNAIRPILSKRPEIRWVKAVHPLLLRSLRAHGRDVIPLDISLTAPDKRILIISGPNAGGKSVCLKTVGLLQYMLQSGLPIPMSPDSTAGIFGKLFIDIGDEQSIEDDLSTYSSHLRNMKHFARHTDKSTLLLIDEFGGGTEPQIGGAIAEALLHRFNEQEGFGVVTTHYQNLKAYAEETPGLVNGAMLYDRHEMRPLFRLSIGRPGSSFAIEIARKIGLPEEVIAEATDKVGTGYIDMDKYLQDIVRDKRYWETKRTNIRKEEKRLEGAAAEYESRLESIKKERKQILDEARQQASEMLSQSSAQIEKTIRDIKEAQAEREKTRRARQELSDFKETINKEEIEKEERINREIEKIKRRKKRKQEKAATRSAETPVEPKPQEVPQSPVMQVGDTVRIKGQTAIGSIIDMNDREATIALGMIKTTVPIDRLEPAKPVKERKSAPASGASARMIIDRIHEKRLDFKQDIDLRGMRVNEAVQAVMYFIDDAIQLGIPRVRILHGTGTGALRMVIREYLATVDGVRHFADEHVQFGGAGITVVELG</sequence>
<keyword evidence="2 9" id="KW-0699">rRNA-binding</keyword>
<dbReference type="EC" id="3.1.-.-" evidence="9"/>
<dbReference type="GO" id="GO:0016887">
    <property type="term" value="F:ATP hydrolysis activity"/>
    <property type="evidence" value="ECO:0007669"/>
    <property type="project" value="InterPro"/>
</dbReference>
<evidence type="ECO:0000259" key="11">
    <source>
        <dbReference type="PROSITE" id="PS50828"/>
    </source>
</evidence>
<feature type="region of interest" description="Disordered" evidence="10">
    <location>
        <begin position="655"/>
        <end position="684"/>
    </location>
</feature>
<dbReference type="AlphaFoldDB" id="A0A0A2F3F0"/>
<keyword evidence="5 9" id="KW-0378">Hydrolase</keyword>
<dbReference type="InterPro" id="IPR046893">
    <property type="entry name" value="MSSS"/>
</dbReference>
<comment type="similarity">
    <text evidence="9">Belongs to the DNA mismatch repair MutS family. MutS2 subfamily.</text>
</comment>
<dbReference type="RefSeq" id="WP_039426504.1">
    <property type="nucleotide sequence ID" value="NZ_JRAK01000143.1"/>
</dbReference>
<keyword evidence="3 9" id="KW-0547">Nucleotide-binding</keyword>
<evidence type="ECO:0000256" key="7">
    <source>
        <dbReference type="ARBA" id="ARBA00022884"/>
    </source>
</evidence>
<protein>
    <recommendedName>
        <fullName evidence="9">Endonuclease MutS2</fullName>
        <ecNumber evidence="9">3.1.-.-</ecNumber>
    </recommendedName>
    <alternativeName>
        <fullName evidence="9">Ribosome-associated protein quality control-upstream factor</fullName>
        <shortName evidence="9">RQC-upstream factor</shortName>
        <shortName evidence="9">RqcU</shortName>
        <ecNumber evidence="9">3.6.4.-</ecNumber>
    </alternativeName>
</protein>
<dbReference type="InterPro" id="IPR036063">
    <property type="entry name" value="Smr_dom_sf"/>
</dbReference>
<dbReference type="GO" id="GO:0030983">
    <property type="term" value="F:mismatched DNA binding"/>
    <property type="evidence" value="ECO:0007669"/>
    <property type="project" value="InterPro"/>
</dbReference>
<dbReference type="FunFam" id="3.30.1370.110:FF:000004">
    <property type="entry name" value="Endonuclease MutS2"/>
    <property type="match status" value="1"/>
</dbReference>
<evidence type="ECO:0000256" key="2">
    <source>
        <dbReference type="ARBA" id="ARBA00022730"/>
    </source>
</evidence>
<evidence type="ECO:0000256" key="3">
    <source>
        <dbReference type="ARBA" id="ARBA00022741"/>
    </source>
</evidence>
<dbReference type="SUPFAM" id="SSF52540">
    <property type="entry name" value="P-loop containing nucleoside triphosphate hydrolases"/>
    <property type="match status" value="1"/>
</dbReference>
<dbReference type="Pfam" id="PF01713">
    <property type="entry name" value="Smr"/>
    <property type="match status" value="1"/>
</dbReference>
<dbReference type="GO" id="GO:0005524">
    <property type="term" value="F:ATP binding"/>
    <property type="evidence" value="ECO:0007669"/>
    <property type="project" value="UniProtKB-UniRule"/>
</dbReference>
<organism evidence="12 13">
    <name type="scientific">Porphyromonas gulae</name>
    <dbReference type="NCBI Taxonomy" id="111105"/>
    <lineage>
        <taxon>Bacteria</taxon>
        <taxon>Pseudomonadati</taxon>
        <taxon>Bacteroidota</taxon>
        <taxon>Bacteroidia</taxon>
        <taxon>Bacteroidales</taxon>
        <taxon>Porphyromonadaceae</taxon>
        <taxon>Porphyromonas</taxon>
    </lineage>
</organism>
<name>A0A0A2F3F0_9PORP</name>
<keyword evidence="13" id="KW-1185">Reference proteome</keyword>
<comment type="function">
    <text evidence="9">Endonuclease that is involved in the suppression of homologous recombination and thus may have a key role in the control of bacterial genetic diversity.</text>
</comment>
<dbReference type="InterPro" id="IPR000432">
    <property type="entry name" value="DNA_mismatch_repair_MutS_C"/>
</dbReference>
<dbReference type="SUPFAM" id="SSF48334">
    <property type="entry name" value="DNA repair protein MutS, domain III"/>
    <property type="match status" value="1"/>
</dbReference>
<dbReference type="Proteomes" id="UP000030146">
    <property type="component" value="Unassembled WGS sequence"/>
</dbReference>
<dbReference type="EMBL" id="JRAK01000143">
    <property type="protein sequence ID" value="KGN84557.1"/>
    <property type="molecule type" value="Genomic_DNA"/>
</dbReference>
<proteinExistence type="inferred from homology"/>
<dbReference type="FunFam" id="3.40.50.300:FF:001531">
    <property type="entry name" value="Endonuclease MutS2"/>
    <property type="match status" value="1"/>
</dbReference>
<dbReference type="GO" id="GO:0019843">
    <property type="term" value="F:rRNA binding"/>
    <property type="evidence" value="ECO:0007669"/>
    <property type="project" value="UniProtKB-UniRule"/>
</dbReference>
<keyword evidence="4 9" id="KW-0255">Endonuclease</keyword>
<dbReference type="HAMAP" id="MF_00092">
    <property type="entry name" value="MutS2"/>
    <property type="match status" value="1"/>
</dbReference>
<dbReference type="SMART" id="SM00534">
    <property type="entry name" value="MUTSac"/>
    <property type="match status" value="1"/>
</dbReference>
<dbReference type="NCBIfam" id="TIGR01069">
    <property type="entry name" value="mutS2"/>
    <property type="match status" value="1"/>
</dbReference>
<dbReference type="GO" id="GO:0006298">
    <property type="term" value="P:mismatch repair"/>
    <property type="evidence" value="ECO:0007669"/>
    <property type="project" value="InterPro"/>
</dbReference>
<comment type="subunit">
    <text evidence="9">Homodimer. Binds to stalled ribosomes, contacting rRNA.</text>
</comment>
<dbReference type="PROSITE" id="PS50828">
    <property type="entry name" value="SMR"/>
    <property type="match status" value="1"/>
</dbReference>
<feature type="domain" description="Smr" evidence="11">
    <location>
        <begin position="765"/>
        <end position="840"/>
    </location>
</feature>
<dbReference type="GO" id="GO:0072344">
    <property type="term" value="P:rescue of stalled ribosome"/>
    <property type="evidence" value="ECO:0007669"/>
    <property type="project" value="UniProtKB-UniRule"/>
</dbReference>
<dbReference type="GO" id="GO:0045910">
    <property type="term" value="P:negative regulation of DNA recombination"/>
    <property type="evidence" value="ECO:0007669"/>
    <property type="project" value="InterPro"/>
</dbReference>
<dbReference type="SMART" id="SM00463">
    <property type="entry name" value="SMR"/>
    <property type="match status" value="1"/>
</dbReference>
<dbReference type="InterPro" id="IPR002625">
    <property type="entry name" value="Smr_dom"/>
</dbReference>
<dbReference type="GO" id="GO:0004519">
    <property type="term" value="F:endonuclease activity"/>
    <property type="evidence" value="ECO:0007669"/>
    <property type="project" value="UniProtKB-UniRule"/>
</dbReference>
<gene>
    <name evidence="9" type="primary">mutS2</name>
    <name evidence="9" type="synonym">rqcU</name>
    <name evidence="12" type="ORF">HR15_10760</name>
</gene>
<dbReference type="Pfam" id="PF00488">
    <property type="entry name" value="MutS_V"/>
    <property type="match status" value="1"/>
</dbReference>
<evidence type="ECO:0000256" key="6">
    <source>
        <dbReference type="ARBA" id="ARBA00022840"/>
    </source>
</evidence>
<evidence type="ECO:0000313" key="13">
    <source>
        <dbReference type="Proteomes" id="UP000030146"/>
    </source>
</evidence>
<evidence type="ECO:0000256" key="4">
    <source>
        <dbReference type="ARBA" id="ARBA00022759"/>
    </source>
</evidence>
<dbReference type="InterPro" id="IPR045076">
    <property type="entry name" value="MutS"/>
</dbReference>
<dbReference type="InterPro" id="IPR027417">
    <property type="entry name" value="P-loop_NTPase"/>
</dbReference>
<feature type="binding site" evidence="9">
    <location>
        <begin position="353"/>
        <end position="360"/>
    </location>
    <ligand>
        <name>ATP</name>
        <dbReference type="ChEBI" id="CHEBI:30616"/>
    </ligand>
</feature>
<evidence type="ECO:0000256" key="10">
    <source>
        <dbReference type="SAM" id="MobiDB-lite"/>
    </source>
</evidence>
<keyword evidence="8 9" id="KW-0238">DNA-binding</keyword>
<dbReference type="EC" id="3.6.4.-" evidence="9"/>
<dbReference type="PANTHER" id="PTHR48466:SF2">
    <property type="entry name" value="OS10G0509000 PROTEIN"/>
    <property type="match status" value="1"/>
</dbReference>
<evidence type="ECO:0000256" key="5">
    <source>
        <dbReference type="ARBA" id="ARBA00022801"/>
    </source>
</evidence>
<dbReference type="SUPFAM" id="SSF160443">
    <property type="entry name" value="SMR domain-like"/>
    <property type="match status" value="1"/>
</dbReference>
<dbReference type="InterPro" id="IPR005747">
    <property type="entry name" value="MutS2"/>
</dbReference>
<dbReference type="InterPro" id="IPR036187">
    <property type="entry name" value="DNA_mismatch_repair_MutS_sf"/>
</dbReference>
<dbReference type="GO" id="GO:0043023">
    <property type="term" value="F:ribosomal large subunit binding"/>
    <property type="evidence" value="ECO:0007669"/>
    <property type="project" value="UniProtKB-UniRule"/>
</dbReference>
<accession>A0A0A2F3F0</accession>
<dbReference type="InterPro" id="IPR007696">
    <property type="entry name" value="DNA_mismatch_repair_MutS_core"/>
</dbReference>
<dbReference type="CDD" id="cd06503">
    <property type="entry name" value="ATP-synt_Fo_b"/>
    <property type="match status" value="1"/>
</dbReference>
<dbReference type="Pfam" id="PF20297">
    <property type="entry name" value="MSSS"/>
    <property type="match status" value="1"/>
</dbReference>
<comment type="caution">
    <text evidence="12">The sequence shown here is derived from an EMBL/GenBank/DDBJ whole genome shotgun (WGS) entry which is preliminary data.</text>
</comment>
<dbReference type="SMART" id="SM00533">
    <property type="entry name" value="MUTSd"/>
    <property type="match status" value="1"/>
</dbReference>
<evidence type="ECO:0000256" key="9">
    <source>
        <dbReference type="HAMAP-Rule" id="MF_00092"/>
    </source>
</evidence>